<feature type="chain" id="PRO_5036455708" evidence="1">
    <location>
        <begin position="19"/>
        <end position="119"/>
    </location>
</feature>
<evidence type="ECO:0000313" key="2">
    <source>
        <dbReference type="EMBL" id="EAT46617.1"/>
    </source>
</evidence>
<name>A0A1S4F105_AEDAE</name>
<dbReference type="HOGENOM" id="CLU_2017110_0_0_1"/>
<dbReference type="OrthoDB" id="7764871at2759"/>
<feature type="signal peptide" evidence="1">
    <location>
        <begin position="1"/>
        <end position="18"/>
    </location>
</feature>
<dbReference type="Proteomes" id="UP000682892">
    <property type="component" value="Unassembled WGS sequence"/>
</dbReference>
<accession>A0A1S4F105</accession>
<dbReference type="EMBL" id="CH477236">
    <property type="protein sequence ID" value="EAT46617.1"/>
    <property type="molecule type" value="Genomic_DNA"/>
</dbReference>
<sequence length="119" mass="12862">MKVIISVIALVLAISAEASPAPYAHDVVAYSNPWPLKTSTVWPTYGGLYGGKVAVVPEVAYEKYAYPNVYGSWPAYGKSWGYSSPVVTVGAKVVDNGQWNYGGYGYGHGYGLGYNKNWL</sequence>
<proteinExistence type="predicted"/>
<dbReference type="OMA" id="KASTVWP"/>
<reference evidence="2" key="2">
    <citation type="journal article" date="2007" name="Science">
        <title>Genome sequence of Aedes aegypti, a major arbovirus vector.</title>
        <authorList>
            <person name="Nene V."/>
            <person name="Wortman J.R."/>
            <person name="Lawson D."/>
            <person name="Haas B."/>
            <person name="Kodira C."/>
            <person name="Tu Z.J."/>
            <person name="Loftus B."/>
            <person name="Xi Z."/>
            <person name="Megy K."/>
            <person name="Grabherr M."/>
            <person name="Ren Q."/>
            <person name="Zdobnov E.M."/>
            <person name="Lobo N.F."/>
            <person name="Campbell K.S."/>
            <person name="Brown S.E."/>
            <person name="Bonaldo M.F."/>
            <person name="Zhu J."/>
            <person name="Sinkins S.P."/>
            <person name="Hogenkamp D.G."/>
            <person name="Amedeo P."/>
            <person name="Arensburger P."/>
            <person name="Atkinson P.W."/>
            <person name="Bidwell S."/>
            <person name="Biedler J."/>
            <person name="Birney E."/>
            <person name="Bruggner R.V."/>
            <person name="Costas J."/>
            <person name="Coy M.R."/>
            <person name="Crabtree J."/>
            <person name="Crawford M."/>
            <person name="Debruyn B."/>
            <person name="Decaprio D."/>
            <person name="Eiglmeier K."/>
            <person name="Eisenstadt E."/>
            <person name="El-Dorry H."/>
            <person name="Gelbart W.M."/>
            <person name="Gomes S.L."/>
            <person name="Hammond M."/>
            <person name="Hannick L.I."/>
            <person name="Hogan J.R."/>
            <person name="Holmes M.H."/>
            <person name="Jaffe D."/>
            <person name="Johnston J.S."/>
            <person name="Kennedy R.C."/>
            <person name="Koo H."/>
            <person name="Kravitz S."/>
            <person name="Kriventseva E.V."/>
            <person name="Kulp D."/>
            <person name="Labutti K."/>
            <person name="Lee E."/>
            <person name="Li S."/>
            <person name="Lovin D.D."/>
            <person name="Mao C."/>
            <person name="Mauceli E."/>
            <person name="Menck C.F."/>
            <person name="Miller J.R."/>
            <person name="Montgomery P."/>
            <person name="Mori A."/>
            <person name="Nascimento A.L."/>
            <person name="Naveira H.F."/>
            <person name="Nusbaum C."/>
            <person name="O'leary S."/>
            <person name="Orvis J."/>
            <person name="Pertea M."/>
            <person name="Quesneville H."/>
            <person name="Reidenbach K.R."/>
            <person name="Rogers Y.H."/>
            <person name="Roth C.W."/>
            <person name="Schneider J.R."/>
            <person name="Schatz M."/>
            <person name="Shumway M."/>
            <person name="Stanke M."/>
            <person name="Stinson E.O."/>
            <person name="Tubio J.M."/>
            <person name="Vanzee J.P."/>
            <person name="Verjovski-Almeida S."/>
            <person name="Werner D."/>
            <person name="White O."/>
            <person name="Wyder S."/>
            <person name="Zeng Q."/>
            <person name="Zhao Q."/>
            <person name="Zhao Y."/>
            <person name="Hill C.A."/>
            <person name="Raikhel A.S."/>
            <person name="Soares M.B."/>
            <person name="Knudson D.L."/>
            <person name="Lee N.H."/>
            <person name="Galagan J."/>
            <person name="Salzberg S.L."/>
            <person name="Paulsen I.T."/>
            <person name="Dimopoulos G."/>
            <person name="Collins F.H."/>
            <person name="Birren B."/>
            <person name="Fraser-Liggett C.M."/>
            <person name="Severson D.W."/>
        </authorList>
    </citation>
    <scope>NUCLEOTIDE SEQUENCE [LARGE SCALE GENOMIC DNA]</scope>
    <source>
        <strain evidence="2">Liverpool</strain>
    </source>
</reference>
<protein>
    <submittedName>
        <fullName evidence="2">AAEL002208-PA</fullName>
    </submittedName>
</protein>
<dbReference type="KEGG" id="aag:5573921"/>
<reference evidence="2" key="1">
    <citation type="submission" date="2005-10" db="EMBL/GenBank/DDBJ databases">
        <authorList>
            <person name="Loftus B.J."/>
            <person name="Nene V.M."/>
            <person name="Hannick L.I."/>
            <person name="Bidwell S."/>
            <person name="Haas B."/>
            <person name="Amedeo P."/>
            <person name="Orvis J."/>
            <person name="Wortman J.R."/>
            <person name="White O.R."/>
            <person name="Salzberg S."/>
            <person name="Shumway M."/>
            <person name="Koo H."/>
            <person name="Zhao Y."/>
            <person name="Holmes M."/>
            <person name="Miller J."/>
            <person name="Schatz M."/>
            <person name="Pop M."/>
            <person name="Pai G."/>
            <person name="Utterback T."/>
            <person name="Rogers Y.-H."/>
            <person name="Kravitz S."/>
            <person name="Fraser C.M."/>
        </authorList>
    </citation>
    <scope>NUCLEOTIDE SEQUENCE</scope>
    <source>
        <strain evidence="2">Liverpool</strain>
    </source>
</reference>
<organism evidence="2 3">
    <name type="scientific">Aedes aegypti</name>
    <name type="common">Yellowfever mosquito</name>
    <name type="synonym">Culex aegypti</name>
    <dbReference type="NCBI Taxonomy" id="7159"/>
    <lineage>
        <taxon>Eukaryota</taxon>
        <taxon>Metazoa</taxon>
        <taxon>Ecdysozoa</taxon>
        <taxon>Arthropoda</taxon>
        <taxon>Hexapoda</taxon>
        <taxon>Insecta</taxon>
        <taxon>Pterygota</taxon>
        <taxon>Neoptera</taxon>
        <taxon>Endopterygota</taxon>
        <taxon>Diptera</taxon>
        <taxon>Nematocera</taxon>
        <taxon>Culicoidea</taxon>
        <taxon>Culicidae</taxon>
        <taxon>Culicinae</taxon>
        <taxon>Aedini</taxon>
        <taxon>Aedes</taxon>
        <taxon>Stegomyia</taxon>
    </lineage>
</organism>
<gene>
    <name evidence="2" type="ORF">AaeL_AAEL002208</name>
</gene>
<keyword evidence="1" id="KW-0732">Signal</keyword>
<evidence type="ECO:0000313" key="3">
    <source>
        <dbReference type="Proteomes" id="UP000682892"/>
    </source>
</evidence>
<evidence type="ECO:0000256" key="1">
    <source>
        <dbReference type="SAM" id="SignalP"/>
    </source>
</evidence>
<reference evidence="2" key="3">
    <citation type="submission" date="2012-09" db="EMBL/GenBank/DDBJ databases">
        <authorList>
            <consortium name="VectorBase"/>
        </authorList>
    </citation>
    <scope>NUCLEOTIDE SEQUENCE</scope>
    <source>
        <strain evidence="2">Liverpool</strain>
    </source>
</reference>
<dbReference type="AlphaFoldDB" id="A0A1S4F105"/>